<dbReference type="AlphaFoldDB" id="A0A5B7GP77"/>
<keyword evidence="3" id="KW-1185">Reference proteome</keyword>
<dbReference type="EMBL" id="VSRR010016508">
    <property type="protein sequence ID" value="MPC59373.1"/>
    <property type="molecule type" value="Genomic_DNA"/>
</dbReference>
<evidence type="ECO:0000313" key="3">
    <source>
        <dbReference type="Proteomes" id="UP000324222"/>
    </source>
</evidence>
<accession>A0A5B7GP77</accession>
<reference evidence="2 3" key="1">
    <citation type="submission" date="2019-05" db="EMBL/GenBank/DDBJ databases">
        <title>Another draft genome of Portunus trituberculatus and its Hox gene families provides insights of decapod evolution.</title>
        <authorList>
            <person name="Jeong J.-H."/>
            <person name="Song I."/>
            <person name="Kim S."/>
            <person name="Choi T."/>
            <person name="Kim D."/>
            <person name="Ryu S."/>
            <person name="Kim W."/>
        </authorList>
    </citation>
    <scope>NUCLEOTIDE SEQUENCE [LARGE SCALE GENOMIC DNA]</scope>
    <source>
        <tissue evidence="2">Muscle</tissue>
    </source>
</reference>
<sequence length="104" mass="11706">MLVHRGAITSPALSCPRAATLRRPFHRRRRQHTPSLTALKAPLTESITRDPDTSTPSPALFTSDPPLSLEKRGKKSTLPRIRLFAVFNNSHLTFYTCVSHTFPR</sequence>
<gene>
    <name evidence="2" type="ORF">E2C01_053392</name>
</gene>
<protein>
    <submittedName>
        <fullName evidence="2">Uncharacterized protein</fullName>
    </submittedName>
</protein>
<dbReference type="Proteomes" id="UP000324222">
    <property type="component" value="Unassembled WGS sequence"/>
</dbReference>
<feature type="region of interest" description="Disordered" evidence="1">
    <location>
        <begin position="19"/>
        <end position="72"/>
    </location>
</feature>
<evidence type="ECO:0000256" key="1">
    <source>
        <dbReference type="SAM" id="MobiDB-lite"/>
    </source>
</evidence>
<evidence type="ECO:0000313" key="2">
    <source>
        <dbReference type="EMBL" id="MPC59373.1"/>
    </source>
</evidence>
<comment type="caution">
    <text evidence="2">The sequence shown here is derived from an EMBL/GenBank/DDBJ whole genome shotgun (WGS) entry which is preliminary data.</text>
</comment>
<proteinExistence type="predicted"/>
<organism evidence="2 3">
    <name type="scientific">Portunus trituberculatus</name>
    <name type="common">Swimming crab</name>
    <name type="synonym">Neptunus trituberculatus</name>
    <dbReference type="NCBI Taxonomy" id="210409"/>
    <lineage>
        <taxon>Eukaryota</taxon>
        <taxon>Metazoa</taxon>
        <taxon>Ecdysozoa</taxon>
        <taxon>Arthropoda</taxon>
        <taxon>Crustacea</taxon>
        <taxon>Multicrustacea</taxon>
        <taxon>Malacostraca</taxon>
        <taxon>Eumalacostraca</taxon>
        <taxon>Eucarida</taxon>
        <taxon>Decapoda</taxon>
        <taxon>Pleocyemata</taxon>
        <taxon>Brachyura</taxon>
        <taxon>Eubrachyura</taxon>
        <taxon>Portunoidea</taxon>
        <taxon>Portunidae</taxon>
        <taxon>Portuninae</taxon>
        <taxon>Portunus</taxon>
    </lineage>
</organism>
<feature type="compositionally biased region" description="Basic residues" evidence="1">
    <location>
        <begin position="23"/>
        <end position="32"/>
    </location>
</feature>
<name>A0A5B7GP77_PORTR</name>